<evidence type="ECO:0000256" key="5">
    <source>
        <dbReference type="ARBA" id="ARBA00033164"/>
    </source>
</evidence>
<dbReference type="CDD" id="cd02869">
    <property type="entry name" value="PseudoU_synth_RluA_like"/>
    <property type="match status" value="1"/>
</dbReference>
<evidence type="ECO:0000256" key="3">
    <source>
        <dbReference type="ARBA" id="ARBA00023235"/>
    </source>
</evidence>
<dbReference type="GO" id="GO:0140098">
    <property type="term" value="F:catalytic activity, acting on RNA"/>
    <property type="evidence" value="ECO:0007669"/>
    <property type="project" value="UniProtKB-ARBA"/>
</dbReference>
<dbReference type="Pfam" id="PF00849">
    <property type="entry name" value="PseudoU_synth_2"/>
    <property type="match status" value="1"/>
</dbReference>
<evidence type="ECO:0000256" key="4">
    <source>
        <dbReference type="ARBA" id="ARBA00031870"/>
    </source>
</evidence>
<dbReference type="PANTHER" id="PTHR21600:SF44">
    <property type="entry name" value="RIBOSOMAL LARGE SUBUNIT PSEUDOURIDINE SYNTHASE D"/>
    <property type="match status" value="1"/>
</dbReference>
<dbReference type="PROSITE" id="PS01129">
    <property type="entry name" value="PSI_RLU"/>
    <property type="match status" value="1"/>
</dbReference>
<dbReference type="Proteomes" id="UP000249762">
    <property type="component" value="Unassembled WGS sequence"/>
</dbReference>
<gene>
    <name evidence="8" type="ORF">DNK47_01405</name>
</gene>
<protein>
    <recommendedName>
        <fullName evidence="4">RNA pseudouridylate synthase</fullName>
    </recommendedName>
    <alternativeName>
        <fullName evidence="5">RNA-uridine isomerase</fullName>
    </alternativeName>
</protein>
<dbReference type="EMBL" id="QKVO01000003">
    <property type="protein sequence ID" value="RAO95129.1"/>
    <property type="molecule type" value="Genomic_DNA"/>
</dbReference>
<evidence type="ECO:0000256" key="2">
    <source>
        <dbReference type="ARBA" id="ARBA00010876"/>
    </source>
</evidence>
<evidence type="ECO:0000259" key="7">
    <source>
        <dbReference type="Pfam" id="PF00849"/>
    </source>
</evidence>
<keyword evidence="3" id="KW-0413">Isomerase</keyword>
<accession>A0A328PVI1</accession>
<dbReference type="Gene3D" id="3.30.2350.10">
    <property type="entry name" value="Pseudouridine synthase"/>
    <property type="match status" value="1"/>
</dbReference>
<name>A0A328PVI1_9MOLU</name>
<organism evidence="8 9">
    <name type="scientific">Mycoplasma wenyonii</name>
    <dbReference type="NCBI Taxonomy" id="65123"/>
    <lineage>
        <taxon>Bacteria</taxon>
        <taxon>Bacillati</taxon>
        <taxon>Mycoplasmatota</taxon>
        <taxon>Mollicutes</taxon>
        <taxon>Mycoplasmataceae</taxon>
        <taxon>Mycoplasma</taxon>
    </lineage>
</organism>
<comment type="caution">
    <text evidence="8">The sequence shown here is derived from an EMBL/GenBank/DDBJ whole genome shotgun (WGS) entry which is preliminary data.</text>
</comment>
<dbReference type="InterPro" id="IPR006145">
    <property type="entry name" value="PsdUridine_synth_RsuA/RluA"/>
</dbReference>
<keyword evidence="9" id="KW-1185">Reference proteome</keyword>
<comment type="catalytic activity">
    <reaction evidence="1">
        <text>a uridine in RNA = a pseudouridine in RNA</text>
        <dbReference type="Rhea" id="RHEA:48348"/>
        <dbReference type="Rhea" id="RHEA-COMP:12068"/>
        <dbReference type="Rhea" id="RHEA-COMP:12069"/>
        <dbReference type="ChEBI" id="CHEBI:65314"/>
        <dbReference type="ChEBI" id="CHEBI:65315"/>
    </reaction>
</comment>
<reference evidence="9" key="1">
    <citation type="submission" date="2018-06" db="EMBL/GenBank/DDBJ databases">
        <authorList>
            <person name="Martinez Ocampo F."/>
            <person name="Quiroz Castaneda R.E."/>
            <person name="Rojas Lopez X."/>
        </authorList>
    </citation>
    <scope>NUCLEOTIDE SEQUENCE [LARGE SCALE GENOMIC DNA]</scope>
    <source>
        <strain evidence="9">INIFAP02</strain>
    </source>
</reference>
<feature type="domain" description="Pseudouridine synthase RsuA/RluA-like" evidence="7">
    <location>
        <begin position="103"/>
        <end position="258"/>
    </location>
</feature>
<evidence type="ECO:0000313" key="8">
    <source>
        <dbReference type="EMBL" id="RAO95129.1"/>
    </source>
</evidence>
<dbReference type="RefSeq" id="WP_112665267.1">
    <property type="nucleotide sequence ID" value="NZ_QKVO01000003.1"/>
</dbReference>
<evidence type="ECO:0000256" key="1">
    <source>
        <dbReference type="ARBA" id="ARBA00000073"/>
    </source>
</evidence>
<evidence type="ECO:0000256" key="6">
    <source>
        <dbReference type="PROSITE-ProRule" id="PRU00182"/>
    </source>
</evidence>
<dbReference type="GO" id="GO:0003723">
    <property type="term" value="F:RNA binding"/>
    <property type="evidence" value="ECO:0007669"/>
    <property type="project" value="UniProtKB-KW"/>
</dbReference>
<dbReference type="PROSITE" id="PS50889">
    <property type="entry name" value="S4"/>
    <property type="match status" value="1"/>
</dbReference>
<evidence type="ECO:0000313" key="9">
    <source>
        <dbReference type="Proteomes" id="UP000249762"/>
    </source>
</evidence>
<dbReference type="InterPro" id="IPR006224">
    <property type="entry name" value="PsdUridine_synth_RluA-like_CS"/>
</dbReference>
<comment type="similarity">
    <text evidence="2">Belongs to the pseudouridine synthase RluA family.</text>
</comment>
<dbReference type="OrthoDB" id="9807829at2"/>
<dbReference type="SUPFAM" id="SSF55120">
    <property type="entry name" value="Pseudouridine synthase"/>
    <property type="match status" value="1"/>
</dbReference>
<dbReference type="PANTHER" id="PTHR21600">
    <property type="entry name" value="MITOCHONDRIAL RNA PSEUDOURIDINE SYNTHASE"/>
    <property type="match status" value="1"/>
</dbReference>
<dbReference type="InterPro" id="IPR050188">
    <property type="entry name" value="RluA_PseudoU_synthase"/>
</dbReference>
<dbReference type="GO" id="GO:0009982">
    <property type="term" value="F:pseudouridine synthase activity"/>
    <property type="evidence" value="ECO:0007669"/>
    <property type="project" value="InterPro"/>
</dbReference>
<sequence>MLSVIELRVDDSRWENYNLWKYIKLALPHYTKLLIIKELRLKKILVNNETSYFQYKLKTGDVISIIPVPEEERPKTLSYSKSLKSKVPEPNSLQEQIVFENSQLIILSKRAGQIVQPSSKLSCYSLEELLQLYLKGKENSVHLEYKAKFVHRIDKPVSGLLIGAKTANSHNILSEALKNREIKKIYRALVFGNFPQETQRLRNWIIDTHSKVKVLKEPTNEAKLSILEVKKLKKIFKYSYLEINLITGRKNQIRAQLAYLGFPILGDRKYYSESFKATTKPQEIKRLPFNSKEIALVSYQLIFNDSLTKSLELPSCSFAVLSKANPLLKFLKSSKSS</sequence>
<dbReference type="InterPro" id="IPR020103">
    <property type="entry name" value="PsdUridine_synth_cat_dom_sf"/>
</dbReference>
<dbReference type="AlphaFoldDB" id="A0A328PVI1"/>
<proteinExistence type="inferred from homology"/>
<keyword evidence="6" id="KW-0694">RNA-binding</keyword>
<dbReference type="GO" id="GO:0000455">
    <property type="term" value="P:enzyme-directed rRNA pseudouridine synthesis"/>
    <property type="evidence" value="ECO:0007669"/>
    <property type="project" value="TreeGrafter"/>
</dbReference>